<dbReference type="PROSITE" id="PS51671">
    <property type="entry name" value="ACT"/>
    <property type="match status" value="1"/>
</dbReference>
<dbReference type="GO" id="GO:0005506">
    <property type="term" value="F:iron ion binding"/>
    <property type="evidence" value="ECO:0007669"/>
    <property type="project" value="InterPro"/>
</dbReference>
<evidence type="ECO:0000256" key="12">
    <source>
        <dbReference type="PIRSR" id="PIRSR601273-2"/>
    </source>
</evidence>
<dbReference type="GO" id="GO:0043005">
    <property type="term" value="C:neuron projection"/>
    <property type="evidence" value="ECO:0007669"/>
    <property type="project" value="TreeGrafter"/>
</dbReference>
<dbReference type="GO" id="GO:0046189">
    <property type="term" value="P:phenol-containing compound biosynthetic process"/>
    <property type="evidence" value="ECO:0007669"/>
    <property type="project" value="UniProtKB-ARBA"/>
</dbReference>
<name>A0A2I6QBQ2_LINRU</name>
<dbReference type="InterPro" id="IPR036951">
    <property type="entry name" value="ArAA_hydroxylase_sf"/>
</dbReference>
<evidence type="ECO:0000256" key="10">
    <source>
        <dbReference type="PIRSR" id="PIRSR000336-1"/>
    </source>
</evidence>
<feature type="binding site" evidence="10">
    <location>
        <position position="274"/>
    </location>
    <ligand>
        <name>Fe cation</name>
        <dbReference type="ChEBI" id="CHEBI:24875"/>
    </ligand>
</feature>
<feature type="binding site" evidence="11">
    <location>
        <position position="259"/>
    </location>
    <ligand>
        <name>L-tryptophan</name>
        <dbReference type="ChEBI" id="CHEBI:57912"/>
    </ligand>
</feature>
<feature type="binding site" evidence="11">
    <location>
        <position position="368"/>
    </location>
    <ligand>
        <name>L-tryptophan</name>
        <dbReference type="ChEBI" id="CHEBI:57912"/>
    </ligand>
</feature>
<dbReference type="InterPro" id="IPR036329">
    <property type="entry name" value="Aro-AA_hydroxylase_C_sf"/>
</dbReference>
<comment type="subunit">
    <text evidence="9">Interacts with DNAJC12.</text>
</comment>
<dbReference type="InterPro" id="IPR018301">
    <property type="entry name" value="ArAA_hydroxylase_Fe/CU_BS"/>
</dbReference>
<dbReference type="InterPro" id="IPR001273">
    <property type="entry name" value="ArAA_hydroxylase"/>
</dbReference>
<evidence type="ECO:0000256" key="4">
    <source>
        <dbReference type="ARBA" id="ARBA00023002"/>
    </source>
</evidence>
<dbReference type="PRINTS" id="PR00372">
    <property type="entry name" value="FYWHYDRXLASE"/>
</dbReference>
<keyword evidence="4" id="KW-0560">Oxidoreductase</keyword>
<organism evidence="15">
    <name type="scientific">Lineus ruber</name>
    <name type="common">Red bootlace</name>
    <name type="synonym">Poseidon ruber</name>
    <dbReference type="NCBI Taxonomy" id="88926"/>
    <lineage>
        <taxon>Eukaryota</taxon>
        <taxon>Metazoa</taxon>
        <taxon>Spiralia</taxon>
        <taxon>Lophotrochozoa</taxon>
        <taxon>Nemertea</taxon>
        <taxon>Pilidiophora</taxon>
        <taxon>Heteronemertea</taxon>
        <taxon>Lineidae</taxon>
        <taxon>Lineus</taxon>
    </lineage>
</organism>
<evidence type="ECO:0000256" key="8">
    <source>
        <dbReference type="ARBA" id="ARBA00042662"/>
    </source>
</evidence>
<dbReference type="SUPFAM" id="SSF56534">
    <property type="entry name" value="Aromatic aminoacid monoxygenases, catalytic and oligomerization domains"/>
    <property type="match status" value="1"/>
</dbReference>
<evidence type="ECO:0000256" key="5">
    <source>
        <dbReference type="ARBA" id="ARBA00023004"/>
    </source>
</evidence>
<evidence type="ECO:0000259" key="13">
    <source>
        <dbReference type="PROSITE" id="PS51410"/>
    </source>
</evidence>
<feature type="binding site" evidence="11">
    <location>
        <position position="237"/>
    </location>
    <ligand>
        <name>L-tryptophan</name>
        <dbReference type="ChEBI" id="CHEBI:57912"/>
    </ligand>
</feature>
<dbReference type="Pfam" id="PF00351">
    <property type="entry name" value="Biopterin_H"/>
    <property type="match status" value="1"/>
</dbReference>
<comment type="cofactor">
    <cofactor evidence="1 12">
        <name>Fe(2+)</name>
        <dbReference type="ChEBI" id="CHEBI:29033"/>
    </cofactor>
</comment>
<dbReference type="Gene3D" id="1.10.800.10">
    <property type="entry name" value="Aromatic amino acid hydroxylase"/>
    <property type="match status" value="1"/>
</dbReference>
<dbReference type="PROSITE" id="PS00367">
    <property type="entry name" value="BH4_AAA_HYDROXYL_1"/>
    <property type="match status" value="1"/>
</dbReference>
<evidence type="ECO:0000256" key="6">
    <source>
        <dbReference type="ARBA" id="ARBA00023033"/>
    </source>
</evidence>
<evidence type="ECO:0000256" key="9">
    <source>
        <dbReference type="ARBA" id="ARBA00062416"/>
    </source>
</evidence>
<dbReference type="FunFam" id="1.10.800.10:FF:000004">
    <property type="entry name" value="Tyrosine 3-monooxygenase"/>
    <property type="match status" value="1"/>
</dbReference>
<dbReference type="PANTHER" id="PTHR11473:SF16">
    <property type="entry name" value="TRYPTOPHAN 5-HYDROXYLASE 2"/>
    <property type="match status" value="1"/>
</dbReference>
<dbReference type="GO" id="GO:0009072">
    <property type="term" value="P:aromatic amino acid metabolic process"/>
    <property type="evidence" value="ECO:0007669"/>
    <property type="project" value="InterPro"/>
</dbReference>
<dbReference type="EMBL" id="KY809749">
    <property type="protein sequence ID" value="AUN27675.1"/>
    <property type="molecule type" value="mRNA"/>
</dbReference>
<feature type="binding site" evidence="11">
    <location>
        <position position="338"/>
    </location>
    <ligand>
        <name>L-tryptophan</name>
        <dbReference type="ChEBI" id="CHEBI:57912"/>
    </ligand>
</feature>
<keyword evidence="5 10" id="KW-0408">Iron</keyword>
<feature type="binding site" evidence="10">
    <location>
        <position position="279"/>
    </location>
    <ligand>
        <name>Fe cation</name>
        <dbReference type="ChEBI" id="CHEBI:24875"/>
    </ligand>
</feature>
<feature type="binding site" evidence="11">
    <location>
        <position position="267"/>
    </location>
    <ligand>
        <name>L-tryptophan</name>
        <dbReference type="ChEBI" id="CHEBI:57912"/>
    </ligand>
</feature>
<dbReference type="InterPro" id="IPR019774">
    <property type="entry name" value="Aromatic-AA_hydroxylase_C"/>
</dbReference>
<dbReference type="InterPro" id="IPR045865">
    <property type="entry name" value="ACT-like_dom_sf"/>
</dbReference>
<proteinExistence type="evidence at transcript level"/>
<evidence type="ECO:0000256" key="11">
    <source>
        <dbReference type="PIRSR" id="PIRSR601273-1"/>
    </source>
</evidence>
<evidence type="ECO:0000256" key="3">
    <source>
        <dbReference type="ARBA" id="ARBA00022723"/>
    </source>
</evidence>
<keyword evidence="6" id="KW-0503">Monooxygenase</keyword>
<dbReference type="InterPro" id="IPR002912">
    <property type="entry name" value="ACT_dom"/>
</dbReference>
<feature type="domain" description="Biopterin-dependent aromatic amino acid hydroxylase family profile" evidence="13">
    <location>
        <begin position="95"/>
        <end position="441"/>
    </location>
</feature>
<feature type="binding site" evidence="10">
    <location>
        <position position="319"/>
    </location>
    <ligand>
        <name>Fe cation</name>
        <dbReference type="ChEBI" id="CHEBI:24875"/>
    </ligand>
</feature>
<evidence type="ECO:0000256" key="2">
    <source>
        <dbReference type="ARBA" id="ARBA00009712"/>
    </source>
</evidence>
<reference evidence="15" key="1">
    <citation type="journal article" date="2018" name="Nature">
        <title>Convergent evolution of bilaterian nerve cords.</title>
        <authorList>
            <person name="Martin-Duran J.M."/>
            <person name="Pang K."/>
            <person name="Borve A."/>
            <person name="Le H.S."/>
            <person name="Furu A."/>
            <person name="Cannon J.T."/>
            <person name="Jondelius U."/>
            <person name="Hejnol A."/>
        </authorList>
    </citation>
    <scope>NUCLEOTIDE SEQUENCE</scope>
</reference>
<evidence type="ECO:0000259" key="14">
    <source>
        <dbReference type="PROSITE" id="PS51671"/>
    </source>
</evidence>
<dbReference type="SUPFAM" id="SSF55021">
    <property type="entry name" value="ACT-like"/>
    <property type="match status" value="1"/>
</dbReference>
<dbReference type="PIRSF" id="PIRSF000336">
    <property type="entry name" value="TH"/>
    <property type="match status" value="1"/>
</dbReference>
<evidence type="ECO:0000256" key="1">
    <source>
        <dbReference type="ARBA" id="ARBA00001954"/>
    </source>
</evidence>
<accession>A0A2I6QBQ2</accession>
<dbReference type="PROSITE" id="PS51410">
    <property type="entry name" value="BH4_AAA_HYDROXYL_2"/>
    <property type="match status" value="1"/>
</dbReference>
<dbReference type="GO" id="GO:0004510">
    <property type="term" value="F:tryptophan 5-monooxygenase activity"/>
    <property type="evidence" value="ECO:0007669"/>
    <property type="project" value="TreeGrafter"/>
</dbReference>
<comment type="similarity">
    <text evidence="2">Belongs to the biopterin-dependent aromatic amino acid hydroxylase family.</text>
</comment>
<dbReference type="PANTHER" id="PTHR11473">
    <property type="entry name" value="AROMATIC AMINO ACID HYDROXYLASE"/>
    <property type="match status" value="1"/>
</dbReference>
<dbReference type="AlphaFoldDB" id="A0A2I6QBQ2"/>
<evidence type="ECO:0000256" key="7">
    <source>
        <dbReference type="ARBA" id="ARBA00040889"/>
    </source>
</evidence>
<protein>
    <recommendedName>
        <fullName evidence="7">Tryptophan 5-hydroxylase 2</fullName>
    </recommendedName>
    <alternativeName>
        <fullName evidence="8">Tryptophan 5-monooxygenase 2</fullName>
    </alternativeName>
</protein>
<evidence type="ECO:0000313" key="15">
    <source>
        <dbReference type="EMBL" id="AUN27675.1"/>
    </source>
</evidence>
<dbReference type="InterPro" id="IPR019773">
    <property type="entry name" value="Tyrosine_3-monooxygenase-like"/>
</dbReference>
<sequence length="442" mass="50386">MDPKIQGTPVTSCIFSLKDGIEDLVKALQVLQNSKLSIRHIETRPSKKSTSQLEYYVEFETKNGGLNDVKTLLKEQVADLIIPENITPPTKNPKVPAEHWPPTKDEYPWFPKTVSDLDQTSNRVLMYGADLDADHPGFKDEVYRKRRILFADIAFNYKHGYPIPKVEYTEEENRTWCTIYRELKELYKTHACLQQRENLPLLEENCGYGDKAIPQLEDVSRYLKQKTGFQLRPVAGYLSSRDFLAGLAFRVFHCTQYIRHSSDPFYTPEPDCCHELLGHMPLLADKKFAQFAQEIGLASLGASDEEVAKLATCFFFTIEFGLCKENSEMRVYGAGLLSSVGELRHVLSDKAVVKPFEPEVTAKQECKITTYQDCYFYTGSFEEATFKMREYAKTIKRPFELKYDPYTNSVAVLDTAASIRGAVEEVQDSLLVITGALNKITH</sequence>
<feature type="domain" description="ACT" evidence="14">
    <location>
        <begin position="12"/>
        <end position="88"/>
    </location>
</feature>
<keyword evidence="3 10" id="KW-0479">Metal-binding</keyword>